<organism evidence="3 4">
    <name type="scientific">Succinivibrio faecicola</name>
    <dbReference type="NCBI Taxonomy" id="2820300"/>
    <lineage>
        <taxon>Bacteria</taxon>
        <taxon>Pseudomonadati</taxon>
        <taxon>Pseudomonadota</taxon>
        <taxon>Gammaproteobacteria</taxon>
        <taxon>Aeromonadales</taxon>
        <taxon>Succinivibrionaceae</taxon>
        <taxon>Succinivibrio</taxon>
    </lineage>
</organism>
<name>A0ABS7DI10_9GAMM</name>
<dbReference type="EMBL" id="JAGFNY010000019">
    <property type="protein sequence ID" value="MBW7570485.1"/>
    <property type="molecule type" value="Genomic_DNA"/>
</dbReference>
<keyword evidence="4" id="KW-1185">Reference proteome</keyword>
<dbReference type="Pfam" id="PF00092">
    <property type="entry name" value="VWA"/>
    <property type="match status" value="1"/>
</dbReference>
<reference evidence="3 4" key="1">
    <citation type="submission" date="2021-03" db="EMBL/GenBank/DDBJ databases">
        <title>Succinivibrio sp. nov. isolated from feces of cow.</title>
        <authorList>
            <person name="Choi J.-Y."/>
        </authorList>
    </citation>
    <scope>NUCLEOTIDE SEQUENCE [LARGE SCALE GENOMIC DNA]</scope>
    <source>
        <strain evidence="3 4">AGMB01872</strain>
    </source>
</reference>
<gene>
    <name evidence="3" type="ORF">J5V48_06190</name>
</gene>
<evidence type="ECO:0000313" key="3">
    <source>
        <dbReference type="EMBL" id="MBW7570485.1"/>
    </source>
</evidence>
<feature type="chain" id="PRO_5047291622" evidence="1">
    <location>
        <begin position="22"/>
        <end position="640"/>
    </location>
</feature>
<sequence length="640" mass="71149">MNRFLKSSIATLGLLSVSLSAASSAPLLMEGKTTLYQRVLTTPSCRLKSDANAKDGKKVNAFSRFYVYEDDGRTIKVGPDDTGKIAGYLDKDCTVQWKMQTALMFTNPANRNRALIFKNKDDVTSLISDKNISTVYKKKLDEVVKKGSADGVVSIEPLHYVDYKKQFYLLPILDYEESMFDDGNYVRALKIASITKSQSKKKSSDNSVNALKTFKAAIVFVIDSSISMQPYIDRTKKTINAVSEHLKAEGLSDSVHFGLVSFRSNTKAVPALEYTSKVFIKPGEATDVNTFTQKLKDLSQAKVSSKYFDEDAYAGINTALEQVDWSKYGGRYIVLITDAGSIKGSDKLSTTGLDAKELRVDAKQKGVAIYTMHLLTDSGKRNNNHESAKEQYMDLSFNETINKPLYYQVNAGDVKKFGQRIDELSSNISNQVKMAAFGKSAVGYSVTEENKSMAEDTIALGHAMQLAYLGSKLNTRTPDFMYGWLLDRDALNHQKATSTPVVLLTKSQLSSLKDVTQKILDAANEGMLEPDKMFKSLRSVAVSLGRDPDSVAKAQTSKIADLGLLGEYLDDLPYKSRIQELDEDTWSSMGPDEQNQTIYDLESKLKYYQLCNDDLSRWVKLNPLEDASEAVYPVPLEILP</sequence>
<dbReference type="InterPro" id="IPR002035">
    <property type="entry name" value="VWF_A"/>
</dbReference>
<protein>
    <submittedName>
        <fullName evidence="3">VWA domain-containing protein</fullName>
    </submittedName>
</protein>
<dbReference type="RefSeq" id="WP_219937708.1">
    <property type="nucleotide sequence ID" value="NZ_JAGFNY010000019.1"/>
</dbReference>
<evidence type="ECO:0000256" key="1">
    <source>
        <dbReference type="SAM" id="SignalP"/>
    </source>
</evidence>
<dbReference type="Gene3D" id="3.40.50.410">
    <property type="entry name" value="von Willebrand factor, type A domain"/>
    <property type="match status" value="1"/>
</dbReference>
<keyword evidence="1" id="KW-0732">Signal</keyword>
<dbReference type="CDD" id="cd00198">
    <property type="entry name" value="vWFA"/>
    <property type="match status" value="1"/>
</dbReference>
<comment type="caution">
    <text evidence="3">The sequence shown here is derived from an EMBL/GenBank/DDBJ whole genome shotgun (WGS) entry which is preliminary data.</text>
</comment>
<dbReference type="PROSITE" id="PS50234">
    <property type="entry name" value="VWFA"/>
    <property type="match status" value="1"/>
</dbReference>
<dbReference type="SUPFAM" id="SSF53300">
    <property type="entry name" value="vWA-like"/>
    <property type="match status" value="1"/>
</dbReference>
<evidence type="ECO:0000259" key="2">
    <source>
        <dbReference type="PROSITE" id="PS50234"/>
    </source>
</evidence>
<dbReference type="SMART" id="SM00327">
    <property type="entry name" value="VWA"/>
    <property type="match status" value="1"/>
</dbReference>
<dbReference type="InterPro" id="IPR036465">
    <property type="entry name" value="vWFA_dom_sf"/>
</dbReference>
<proteinExistence type="predicted"/>
<dbReference type="Proteomes" id="UP000731465">
    <property type="component" value="Unassembled WGS sequence"/>
</dbReference>
<evidence type="ECO:0000313" key="4">
    <source>
        <dbReference type="Proteomes" id="UP000731465"/>
    </source>
</evidence>
<accession>A0ABS7DI10</accession>
<feature type="signal peptide" evidence="1">
    <location>
        <begin position="1"/>
        <end position="21"/>
    </location>
</feature>
<feature type="domain" description="VWFA" evidence="2">
    <location>
        <begin position="217"/>
        <end position="428"/>
    </location>
</feature>